<dbReference type="Pfam" id="PF17370">
    <property type="entry name" value="DUF5392"/>
    <property type="match status" value="1"/>
</dbReference>
<protein>
    <recommendedName>
        <fullName evidence="4">DUF5392 family protein</fullName>
    </recommendedName>
</protein>
<evidence type="ECO:0000256" key="1">
    <source>
        <dbReference type="SAM" id="Phobius"/>
    </source>
</evidence>
<evidence type="ECO:0000313" key="3">
    <source>
        <dbReference type="Proteomes" id="UP000006867"/>
    </source>
</evidence>
<dbReference type="Proteomes" id="UP000006867">
    <property type="component" value="Chromosome"/>
</dbReference>
<keyword evidence="1" id="KW-0472">Membrane</keyword>
<keyword evidence="1" id="KW-1133">Transmembrane helix</keyword>
<accession>A0ABN3ZEF4</accession>
<dbReference type="EMBL" id="CP002207">
    <property type="protein sequence ID" value="ADP34168.1"/>
    <property type="molecule type" value="Genomic_DNA"/>
</dbReference>
<dbReference type="GeneID" id="92914584"/>
<gene>
    <name evidence="2" type="ordered locus">BATR1942_16245</name>
</gene>
<keyword evidence="3" id="KW-1185">Reference proteome</keyword>
<feature type="transmembrane region" description="Helical" evidence="1">
    <location>
        <begin position="62"/>
        <end position="80"/>
    </location>
</feature>
<evidence type="ECO:0008006" key="4">
    <source>
        <dbReference type="Google" id="ProtNLM"/>
    </source>
</evidence>
<organism evidence="2 3">
    <name type="scientific">Bacillus atrophaeus (strain 1942)</name>
    <dbReference type="NCBI Taxonomy" id="720555"/>
    <lineage>
        <taxon>Bacteria</taxon>
        <taxon>Bacillati</taxon>
        <taxon>Bacillota</taxon>
        <taxon>Bacilli</taxon>
        <taxon>Bacillales</taxon>
        <taxon>Bacillaceae</taxon>
        <taxon>Bacillus</taxon>
    </lineage>
</organism>
<dbReference type="InterPro" id="IPR020205">
    <property type="entry name" value="Uncharacterised_YwnF_TM"/>
</dbReference>
<proteinExistence type="predicted"/>
<name>A0ABN3ZEF4_BACA1</name>
<evidence type="ECO:0000313" key="2">
    <source>
        <dbReference type="EMBL" id="ADP34168.1"/>
    </source>
</evidence>
<keyword evidence="1" id="KW-0812">Transmembrane</keyword>
<reference evidence="2 3" key="1">
    <citation type="journal article" date="2011" name="Front. Microbiol.">
        <title>Genomic signatures of strain selection and enhancement in Bacillus atrophaeus var. globigii, a historical biowarfare simulant.</title>
        <authorList>
            <person name="Gibbons H.S."/>
            <person name="Broomall S.M."/>
            <person name="McNew L.A."/>
            <person name="Daligault H."/>
            <person name="Chapman C."/>
            <person name="Bruce D."/>
            <person name="Karavis M."/>
            <person name="Krepps M."/>
            <person name="McGregor P.A."/>
            <person name="Hong C."/>
            <person name="Park K.H."/>
            <person name="Akmal A."/>
            <person name="Feldman A."/>
            <person name="Lin J.S."/>
            <person name="Chang W.E."/>
            <person name="Higgs B.W."/>
            <person name="Demirev P."/>
            <person name="Lindquist J."/>
            <person name="Liem A."/>
            <person name="Fochler E."/>
            <person name="Read T.D."/>
            <person name="Tapia R."/>
            <person name="Johnson S."/>
            <person name="Bishop-Lilly K.A."/>
            <person name="Detter C."/>
            <person name="Han C."/>
            <person name="Sozhamannan S."/>
            <person name="Rosenzweig C.N."/>
            <person name="Skowronski E.W."/>
        </authorList>
    </citation>
    <scope>NUCLEOTIDE SEQUENCE [LARGE SCALE GENOMIC DNA]</scope>
    <source>
        <strain evidence="2 3">1942</strain>
    </source>
</reference>
<dbReference type="RefSeq" id="WP_003326583.1">
    <property type="nucleotide sequence ID" value="NC_014639.1"/>
</dbReference>
<sequence>MNFQRIEQMPGFIKTEMQKIQKAVQPLMKKTVIYRFLAFPLAAFSLFNLAAFLFHASADRKSLISAGIFALLAALGLAFFKEAGYQHKQIQKTIHIYMLNRIKKSNILSEERKNTYTRQIKEEPFAMKSFVEFLTEEDRRKKMLYEKS</sequence>
<feature type="transmembrane region" description="Helical" evidence="1">
    <location>
        <begin position="32"/>
        <end position="56"/>
    </location>
</feature>